<accession>A0A0N0UHN5</accession>
<evidence type="ECO:0008006" key="4">
    <source>
        <dbReference type="Google" id="ProtNLM"/>
    </source>
</evidence>
<name>A0A0N0UHN5_9BACL</name>
<evidence type="ECO:0000313" key="3">
    <source>
        <dbReference type="Proteomes" id="UP000037688"/>
    </source>
</evidence>
<protein>
    <recommendedName>
        <fullName evidence="4">DUF5050 domain-containing protein</fullName>
    </recommendedName>
</protein>
<keyword evidence="1" id="KW-0732">Signal</keyword>
<dbReference type="EMBL" id="LITU01000060">
    <property type="protein sequence ID" value="KOY15454.1"/>
    <property type="molecule type" value="Genomic_DNA"/>
</dbReference>
<dbReference type="OrthoDB" id="2658212at2"/>
<comment type="caution">
    <text evidence="2">The sequence shown here is derived from an EMBL/GenBank/DDBJ whole genome shotgun (WGS) entry which is preliminary data.</text>
</comment>
<reference evidence="2 3" key="1">
    <citation type="submission" date="2015-08" db="EMBL/GenBank/DDBJ databases">
        <title>Draft genome sequence of cellulolytic and xylanolytic Paenibacillus sp. A59, isolated from a decaying forest soil from Patagonia, Argentina.</title>
        <authorList>
            <person name="Ghio S."/>
            <person name="Caceres A.M."/>
            <person name="Talia P."/>
            <person name="Grasso D."/>
            <person name="Campos E."/>
        </authorList>
    </citation>
    <scope>NUCLEOTIDE SEQUENCE [LARGE SCALE GENOMIC DNA]</scope>
    <source>
        <strain evidence="2 3">A59</strain>
    </source>
</reference>
<feature type="chain" id="PRO_5005860213" description="DUF5050 domain-containing protein" evidence="1">
    <location>
        <begin position="35"/>
        <end position="428"/>
    </location>
</feature>
<dbReference type="PATRIC" id="fig|1705561.3.peg.3152"/>
<gene>
    <name evidence="2" type="ORF">AMS66_15455</name>
</gene>
<dbReference type="Proteomes" id="UP000037688">
    <property type="component" value="Unassembled WGS sequence"/>
</dbReference>
<evidence type="ECO:0000313" key="2">
    <source>
        <dbReference type="EMBL" id="KOY15454.1"/>
    </source>
</evidence>
<feature type="signal peptide" evidence="1">
    <location>
        <begin position="1"/>
        <end position="34"/>
    </location>
</feature>
<organism evidence="2 3">
    <name type="scientific">Paenibacillus xylanivorans</name>
    <dbReference type="NCBI Taxonomy" id="1705561"/>
    <lineage>
        <taxon>Bacteria</taxon>
        <taxon>Bacillati</taxon>
        <taxon>Bacillota</taxon>
        <taxon>Bacilli</taxon>
        <taxon>Bacillales</taxon>
        <taxon>Paenibacillaceae</taxon>
        <taxon>Paenibacillus</taxon>
    </lineage>
</organism>
<evidence type="ECO:0000256" key="1">
    <source>
        <dbReference type="SAM" id="SignalP"/>
    </source>
</evidence>
<dbReference type="RefSeq" id="WP_053781668.1">
    <property type="nucleotide sequence ID" value="NZ_LITU01000060.1"/>
</dbReference>
<sequence length="428" mass="46149">MNKWFTRMQRTVCTLLLFTLIAAAMLGGGAGAHAASLSQTTVYYDSDGVLYKVSGDGSGTTEVLLDFEGDGLAAAGSYLYYTRSESSTTLLRVPNDGSSDSAETYATDVLSYFTDNGFIYYMDSKGTIYRANSNSEVSAATKIADKADTDFPLLAVTKGRVYYNGLVNGNPWIVSKASNGSGAVQRIAAGAVESRYFMNAAKNELQLMVNTDPYEQFYSTNAILMYKVNYNTGKGTAVNPKAKLDVNAVYAGGWGNNLYVYNKGIKLDSNKDYNYSTGKAFALTTSGKTLQIHSKSIREVSPLGTDKVVVVDADKKAYAKTIAGNKVSKSANLNLNSVSFVTAQLTNGTSTLAYLSGTNGLYSVSTALKVTKLAGEEWATFQLHDDVPGMFYINANDLYRLYHVQANGTGKKVLSDVFLDDILLVVPQ</sequence>
<dbReference type="AlphaFoldDB" id="A0A0N0UHN5"/>
<proteinExistence type="predicted"/>
<keyword evidence="3" id="KW-1185">Reference proteome</keyword>